<keyword evidence="2" id="KW-0238">DNA-binding</keyword>
<gene>
    <name evidence="5" type="ORF">LX69_02286</name>
</gene>
<comment type="caution">
    <text evidence="5">The sequence shown here is derived from an EMBL/GenBank/DDBJ whole genome shotgun (WGS) entry which is preliminary data.</text>
</comment>
<dbReference type="Gene3D" id="1.10.150.130">
    <property type="match status" value="1"/>
</dbReference>
<dbReference type="OrthoDB" id="1098628at2"/>
<dbReference type="Gene3D" id="1.10.443.10">
    <property type="entry name" value="Intergrase catalytic core"/>
    <property type="match status" value="1"/>
</dbReference>
<dbReference type="InterPro" id="IPR050090">
    <property type="entry name" value="Tyrosine_recombinase_XerCD"/>
</dbReference>
<dbReference type="InterPro" id="IPR035386">
    <property type="entry name" value="Arm-DNA-bind_5"/>
</dbReference>
<reference evidence="5 6" key="1">
    <citation type="submission" date="2018-06" db="EMBL/GenBank/DDBJ databases">
        <title>Genomic Encyclopedia of Archaeal and Bacterial Type Strains, Phase II (KMG-II): from individual species to whole genera.</title>
        <authorList>
            <person name="Goeker M."/>
        </authorList>
    </citation>
    <scope>NUCLEOTIDE SEQUENCE [LARGE SCALE GENOMIC DNA]</scope>
    <source>
        <strain evidence="5 6">DSM 6779</strain>
    </source>
</reference>
<dbReference type="InterPro" id="IPR013762">
    <property type="entry name" value="Integrase-like_cat_sf"/>
</dbReference>
<keyword evidence="3" id="KW-0233">DNA recombination</keyword>
<evidence type="ECO:0000256" key="3">
    <source>
        <dbReference type="ARBA" id="ARBA00023172"/>
    </source>
</evidence>
<evidence type="ECO:0000313" key="6">
    <source>
        <dbReference type="Proteomes" id="UP000249239"/>
    </source>
</evidence>
<dbReference type="GO" id="GO:0003677">
    <property type="term" value="F:DNA binding"/>
    <property type="evidence" value="ECO:0007669"/>
    <property type="project" value="UniProtKB-KW"/>
</dbReference>
<evidence type="ECO:0000256" key="2">
    <source>
        <dbReference type="ARBA" id="ARBA00023125"/>
    </source>
</evidence>
<dbReference type="PANTHER" id="PTHR30349:SF64">
    <property type="entry name" value="PROPHAGE INTEGRASE INTD-RELATED"/>
    <property type="match status" value="1"/>
</dbReference>
<dbReference type="PANTHER" id="PTHR30349">
    <property type="entry name" value="PHAGE INTEGRASE-RELATED"/>
    <property type="match status" value="1"/>
</dbReference>
<dbReference type="CDD" id="cd01185">
    <property type="entry name" value="INTN1_C_like"/>
    <property type="match status" value="1"/>
</dbReference>
<dbReference type="AlphaFoldDB" id="A0A2W7N4G1"/>
<evidence type="ECO:0000256" key="1">
    <source>
        <dbReference type="ARBA" id="ARBA00008857"/>
    </source>
</evidence>
<dbReference type="PROSITE" id="PS51898">
    <property type="entry name" value="TYR_RECOMBINASE"/>
    <property type="match status" value="1"/>
</dbReference>
<dbReference type="InterPro" id="IPR025269">
    <property type="entry name" value="SAM-like_dom"/>
</dbReference>
<evidence type="ECO:0000259" key="4">
    <source>
        <dbReference type="PROSITE" id="PS51898"/>
    </source>
</evidence>
<dbReference type="Pfam" id="PF00589">
    <property type="entry name" value="Phage_integrase"/>
    <property type="match status" value="1"/>
</dbReference>
<dbReference type="EMBL" id="QKZK01000018">
    <property type="protein sequence ID" value="PZX14958.1"/>
    <property type="molecule type" value="Genomic_DNA"/>
</dbReference>
<dbReference type="SUPFAM" id="SSF56349">
    <property type="entry name" value="DNA breaking-rejoining enzymes"/>
    <property type="match status" value="1"/>
</dbReference>
<feature type="domain" description="Tyr recombinase" evidence="4">
    <location>
        <begin position="221"/>
        <end position="398"/>
    </location>
</feature>
<evidence type="ECO:0000313" key="5">
    <source>
        <dbReference type="EMBL" id="PZX14958.1"/>
    </source>
</evidence>
<keyword evidence="6" id="KW-1185">Reference proteome</keyword>
<dbReference type="RefSeq" id="WP_111446147.1">
    <property type="nucleotide sequence ID" value="NZ_QKZK01000018.1"/>
</dbReference>
<name>A0A2W7N4G1_9BACT</name>
<accession>A0A2W7N4G1</accession>
<dbReference type="Proteomes" id="UP000249239">
    <property type="component" value="Unassembled WGS sequence"/>
</dbReference>
<dbReference type="InterPro" id="IPR011010">
    <property type="entry name" value="DNA_brk_join_enz"/>
</dbReference>
<protein>
    <submittedName>
        <fullName evidence="5">Site-specific recombinase XerD</fullName>
    </submittedName>
</protein>
<dbReference type="Pfam" id="PF13102">
    <property type="entry name" value="Phage_int_SAM_5"/>
    <property type="match status" value="1"/>
</dbReference>
<dbReference type="InterPro" id="IPR002104">
    <property type="entry name" value="Integrase_catalytic"/>
</dbReference>
<comment type="similarity">
    <text evidence="1">Belongs to the 'phage' integrase family.</text>
</comment>
<sequence>MRQQIDATILFFIKRTKLLKSGEAPIFLRLTINQERAEFGLKLSTLPYNWSEKEQKVIEGRPNSNEINKTIIQLKKRINTIIDYLDSEDGEINSRIVIEKIAGKKEKKRTILQIFDEHNSNAKQLLNIDFAQGTIQRYETSYMHTHDFIKWQYQREDLPLNELNQQFVKQYELYLKTIRNCSHNTTVKYLKNFKKIVRIALANNWLKNDPFASVKFKLKQIDAIYLTQEELDKMINKDISIPRIAQVKDVFLFCCFTGLAFSDVKTLKKEHLEIDKEGITWIHKKRTKTNQMSTIYVIKAAQKILRKYQRFPELKENGYLLPVLSNQKMNAYLKEIADICGIDKPITTHTARHTFATTIALENNIPIEVVSKTLGHSNTKMTQRYAKTTEVLIKKNMQKIKNLY</sequence>
<dbReference type="InterPro" id="IPR010998">
    <property type="entry name" value="Integrase_recombinase_N"/>
</dbReference>
<proteinExistence type="inferred from homology"/>
<dbReference type="GO" id="GO:0006310">
    <property type="term" value="P:DNA recombination"/>
    <property type="evidence" value="ECO:0007669"/>
    <property type="project" value="UniProtKB-KW"/>
</dbReference>
<dbReference type="Pfam" id="PF17293">
    <property type="entry name" value="Arm-DNA-bind_5"/>
    <property type="match status" value="1"/>
</dbReference>
<dbReference type="GO" id="GO:0015074">
    <property type="term" value="P:DNA integration"/>
    <property type="evidence" value="ECO:0007669"/>
    <property type="project" value="InterPro"/>
</dbReference>
<organism evidence="5 6">
    <name type="scientific">Breznakibacter xylanolyticus</name>
    <dbReference type="NCBI Taxonomy" id="990"/>
    <lineage>
        <taxon>Bacteria</taxon>
        <taxon>Pseudomonadati</taxon>
        <taxon>Bacteroidota</taxon>
        <taxon>Bacteroidia</taxon>
        <taxon>Marinilabiliales</taxon>
        <taxon>Marinilabiliaceae</taxon>
        <taxon>Breznakibacter</taxon>
    </lineage>
</organism>